<accession>A0A0E9QC32</accession>
<organism evidence="1">
    <name type="scientific">Anguilla anguilla</name>
    <name type="common">European freshwater eel</name>
    <name type="synonym">Muraena anguilla</name>
    <dbReference type="NCBI Taxonomy" id="7936"/>
    <lineage>
        <taxon>Eukaryota</taxon>
        <taxon>Metazoa</taxon>
        <taxon>Chordata</taxon>
        <taxon>Craniata</taxon>
        <taxon>Vertebrata</taxon>
        <taxon>Euteleostomi</taxon>
        <taxon>Actinopterygii</taxon>
        <taxon>Neopterygii</taxon>
        <taxon>Teleostei</taxon>
        <taxon>Anguilliformes</taxon>
        <taxon>Anguillidae</taxon>
        <taxon>Anguilla</taxon>
    </lineage>
</organism>
<dbReference type="EMBL" id="GBXM01094490">
    <property type="protein sequence ID" value="JAH14087.1"/>
    <property type="molecule type" value="Transcribed_RNA"/>
</dbReference>
<reference evidence="1" key="2">
    <citation type="journal article" date="2015" name="Fish Shellfish Immunol.">
        <title>Early steps in the European eel (Anguilla anguilla)-Vibrio vulnificus interaction in the gills: Role of the RtxA13 toxin.</title>
        <authorList>
            <person name="Callol A."/>
            <person name="Pajuelo D."/>
            <person name="Ebbesson L."/>
            <person name="Teles M."/>
            <person name="MacKenzie S."/>
            <person name="Amaro C."/>
        </authorList>
    </citation>
    <scope>NUCLEOTIDE SEQUENCE</scope>
</reference>
<reference evidence="1" key="1">
    <citation type="submission" date="2014-11" db="EMBL/GenBank/DDBJ databases">
        <authorList>
            <person name="Amaro Gonzalez C."/>
        </authorList>
    </citation>
    <scope>NUCLEOTIDE SEQUENCE</scope>
</reference>
<protein>
    <submittedName>
        <fullName evidence="1">Uncharacterized protein</fullName>
    </submittedName>
</protein>
<sequence length="23" mass="2713">MSFHAQCTFIALCDTLYYRTLSQ</sequence>
<dbReference type="AlphaFoldDB" id="A0A0E9QC32"/>
<name>A0A0E9QC32_ANGAN</name>
<evidence type="ECO:0000313" key="1">
    <source>
        <dbReference type="EMBL" id="JAH14087.1"/>
    </source>
</evidence>
<proteinExistence type="predicted"/>